<dbReference type="EMBL" id="BAAABW010000013">
    <property type="protein sequence ID" value="GAA0345136.1"/>
    <property type="molecule type" value="Genomic_DNA"/>
</dbReference>
<accession>A0ABN0WRT2</accession>
<gene>
    <name evidence="2" type="ORF">GCM10010319_21760</name>
</gene>
<evidence type="ECO:0000313" key="3">
    <source>
        <dbReference type="Proteomes" id="UP001500063"/>
    </source>
</evidence>
<dbReference type="Proteomes" id="UP001500063">
    <property type="component" value="Unassembled WGS sequence"/>
</dbReference>
<protein>
    <submittedName>
        <fullName evidence="2">Uncharacterized protein</fullName>
    </submittedName>
</protein>
<evidence type="ECO:0000256" key="1">
    <source>
        <dbReference type="SAM" id="SignalP"/>
    </source>
</evidence>
<keyword evidence="1" id="KW-0732">Signal</keyword>
<feature type="chain" id="PRO_5046851180" evidence="1">
    <location>
        <begin position="25"/>
        <end position="144"/>
    </location>
</feature>
<comment type="caution">
    <text evidence="2">The sequence shown here is derived from an EMBL/GenBank/DDBJ whole genome shotgun (WGS) entry which is preliminary data.</text>
</comment>
<reference evidence="2 3" key="1">
    <citation type="journal article" date="2019" name="Int. J. Syst. Evol. Microbiol.">
        <title>The Global Catalogue of Microorganisms (GCM) 10K type strain sequencing project: providing services to taxonomists for standard genome sequencing and annotation.</title>
        <authorList>
            <consortium name="The Broad Institute Genomics Platform"/>
            <consortium name="The Broad Institute Genome Sequencing Center for Infectious Disease"/>
            <person name="Wu L."/>
            <person name="Ma J."/>
        </authorList>
    </citation>
    <scope>NUCLEOTIDE SEQUENCE [LARGE SCALE GENOMIC DNA]</scope>
    <source>
        <strain evidence="2 3">JCM 4565</strain>
    </source>
</reference>
<proteinExistence type="predicted"/>
<sequence length="144" mass="15003">MKPATYVIVPLALGMALTTTTVSASTAASTAPHPHHTLIARTATLTNGDNGRTVTVAHDDVISVKLTGIRDQGNTWVWSAPEATARDVLQRTEDGTSPGGDATAVFHVVGSGKSDVTAYRHCVAGHGHVCSHAVVQWKTAVIVK</sequence>
<dbReference type="RefSeq" id="WP_344117562.1">
    <property type="nucleotide sequence ID" value="NZ_BAAABW010000013.1"/>
</dbReference>
<name>A0ABN0WRT2_9ACTN</name>
<keyword evidence="3" id="KW-1185">Reference proteome</keyword>
<feature type="signal peptide" evidence="1">
    <location>
        <begin position="1"/>
        <end position="24"/>
    </location>
</feature>
<organism evidence="2 3">
    <name type="scientific">Streptomyces blastmyceticus</name>
    <dbReference type="NCBI Taxonomy" id="68180"/>
    <lineage>
        <taxon>Bacteria</taxon>
        <taxon>Bacillati</taxon>
        <taxon>Actinomycetota</taxon>
        <taxon>Actinomycetes</taxon>
        <taxon>Kitasatosporales</taxon>
        <taxon>Streptomycetaceae</taxon>
        <taxon>Streptomyces</taxon>
    </lineage>
</organism>
<evidence type="ECO:0000313" key="2">
    <source>
        <dbReference type="EMBL" id="GAA0345136.1"/>
    </source>
</evidence>